<keyword evidence="2" id="KW-0804">Transcription</keyword>
<dbReference type="Pfam" id="PF12833">
    <property type="entry name" value="HTH_18"/>
    <property type="match status" value="1"/>
</dbReference>
<evidence type="ECO:0000313" key="5">
    <source>
        <dbReference type="Proteomes" id="UP000315908"/>
    </source>
</evidence>
<evidence type="ECO:0000313" key="4">
    <source>
        <dbReference type="EMBL" id="TWI20325.1"/>
    </source>
</evidence>
<protein>
    <submittedName>
        <fullName evidence="4">AraC-like DNA-binding protein</fullName>
    </submittedName>
</protein>
<dbReference type="SMART" id="SM00342">
    <property type="entry name" value="HTH_ARAC"/>
    <property type="match status" value="1"/>
</dbReference>
<proteinExistence type="predicted"/>
<evidence type="ECO:0000256" key="2">
    <source>
        <dbReference type="ARBA" id="ARBA00023163"/>
    </source>
</evidence>
<sequence>MFDLLEFIAEIDRIPNSIYVVHETNEYKLPTHSHCKGQLIYIDGGAAYIQMVDKTLIIPSRHYVWIPKNSPHRVEMSKSVIIRTIYFYDVDKDPFFQKDGIYPMNPLLMQMLTYTEKWSGHILPGDDGYFFLMGIKEILPKISKKSLPISVPVTDNQRIAPVLKYVNDHIYDNLTLKILSHDTGFSERTLSRLFQRTMKISFLQYFKLLKMTKAIEMMIETDISLSEIAYSLGYGSISAFSNTFYQIVKIRPSEFAKQLTN</sequence>
<dbReference type="OrthoDB" id="1266582at2"/>
<dbReference type="PANTHER" id="PTHR11019">
    <property type="entry name" value="HTH-TYPE TRANSCRIPTIONAL REGULATOR NIMR"/>
    <property type="match status" value="1"/>
</dbReference>
<dbReference type="AlphaFoldDB" id="A0A562MK69"/>
<name>A0A562MK69_9SPHI</name>
<gene>
    <name evidence="4" type="ORF">IQ31_02280</name>
</gene>
<keyword evidence="4" id="KW-0238">DNA-binding</keyword>
<dbReference type="GO" id="GO:0043565">
    <property type="term" value="F:sequence-specific DNA binding"/>
    <property type="evidence" value="ECO:0007669"/>
    <property type="project" value="InterPro"/>
</dbReference>
<feature type="domain" description="HTH araC/xylS-type" evidence="3">
    <location>
        <begin position="160"/>
        <end position="258"/>
    </location>
</feature>
<accession>A0A562MK69</accession>
<dbReference type="RefSeq" id="WP_145327994.1">
    <property type="nucleotide sequence ID" value="NZ_VLKR01000010.1"/>
</dbReference>
<reference evidence="4 5" key="1">
    <citation type="journal article" date="2015" name="Stand. Genomic Sci.">
        <title>Genomic Encyclopedia of Bacterial and Archaeal Type Strains, Phase III: the genomes of soil and plant-associated and newly described type strains.</title>
        <authorList>
            <person name="Whitman W.B."/>
            <person name="Woyke T."/>
            <person name="Klenk H.P."/>
            <person name="Zhou Y."/>
            <person name="Lilburn T.G."/>
            <person name="Beck B.J."/>
            <person name="De Vos P."/>
            <person name="Vandamme P."/>
            <person name="Eisen J.A."/>
            <person name="Garrity G."/>
            <person name="Hugenholtz P."/>
            <person name="Kyrpides N.C."/>
        </authorList>
    </citation>
    <scope>NUCLEOTIDE SEQUENCE [LARGE SCALE GENOMIC DNA]</scope>
    <source>
        <strain evidence="4 5">CGMCC 1.6855</strain>
    </source>
</reference>
<comment type="caution">
    <text evidence="4">The sequence shown here is derived from an EMBL/GenBank/DDBJ whole genome shotgun (WGS) entry which is preliminary data.</text>
</comment>
<dbReference type="PANTHER" id="PTHR11019:SF199">
    <property type="entry name" value="HTH-TYPE TRANSCRIPTIONAL REGULATOR NIMR"/>
    <property type="match status" value="1"/>
</dbReference>
<dbReference type="SUPFAM" id="SSF51182">
    <property type="entry name" value="RmlC-like cupins"/>
    <property type="match status" value="1"/>
</dbReference>
<dbReference type="GO" id="GO:0003700">
    <property type="term" value="F:DNA-binding transcription factor activity"/>
    <property type="evidence" value="ECO:0007669"/>
    <property type="project" value="InterPro"/>
</dbReference>
<dbReference type="Gene3D" id="1.10.10.60">
    <property type="entry name" value="Homeodomain-like"/>
    <property type="match status" value="2"/>
</dbReference>
<organism evidence="4 5">
    <name type="scientific">Sphingobacterium siyangense</name>
    <dbReference type="NCBI Taxonomy" id="459529"/>
    <lineage>
        <taxon>Bacteria</taxon>
        <taxon>Pseudomonadati</taxon>
        <taxon>Bacteroidota</taxon>
        <taxon>Sphingobacteriia</taxon>
        <taxon>Sphingobacteriales</taxon>
        <taxon>Sphingobacteriaceae</taxon>
        <taxon>Sphingobacterium</taxon>
    </lineage>
</organism>
<evidence type="ECO:0000256" key="1">
    <source>
        <dbReference type="ARBA" id="ARBA00023015"/>
    </source>
</evidence>
<dbReference type="EMBL" id="VLKR01000010">
    <property type="protein sequence ID" value="TWI20325.1"/>
    <property type="molecule type" value="Genomic_DNA"/>
</dbReference>
<evidence type="ECO:0000259" key="3">
    <source>
        <dbReference type="PROSITE" id="PS01124"/>
    </source>
</evidence>
<dbReference type="Proteomes" id="UP000315908">
    <property type="component" value="Unassembled WGS sequence"/>
</dbReference>
<dbReference type="InterPro" id="IPR018060">
    <property type="entry name" value="HTH_AraC"/>
</dbReference>
<keyword evidence="1" id="KW-0805">Transcription regulation</keyword>
<dbReference type="SUPFAM" id="SSF46689">
    <property type="entry name" value="Homeodomain-like"/>
    <property type="match status" value="2"/>
</dbReference>
<dbReference type="InterPro" id="IPR009057">
    <property type="entry name" value="Homeodomain-like_sf"/>
</dbReference>
<dbReference type="InterPro" id="IPR011051">
    <property type="entry name" value="RmlC_Cupin_sf"/>
</dbReference>
<dbReference type="PROSITE" id="PS01124">
    <property type="entry name" value="HTH_ARAC_FAMILY_2"/>
    <property type="match status" value="1"/>
</dbReference>